<gene>
    <name evidence="2" type="ORF">EDD54_1159</name>
</gene>
<dbReference type="Pfam" id="PF03928">
    <property type="entry name" value="HbpS-like"/>
    <property type="match status" value="1"/>
</dbReference>
<comment type="caution">
    <text evidence="2">The sequence shown here is derived from an EMBL/GenBank/DDBJ whole genome shotgun (WGS) entry which is preliminary data.</text>
</comment>
<protein>
    <submittedName>
        <fullName evidence="2">Uncharacterized protein GlcG (DUF336 family)</fullName>
    </submittedName>
</protein>
<proteinExistence type="predicted"/>
<name>A0A4R6RL77_9HYPH</name>
<evidence type="ECO:0000256" key="1">
    <source>
        <dbReference type="SAM" id="SignalP"/>
    </source>
</evidence>
<organism evidence="2 3">
    <name type="scientific">Oharaeibacter diazotrophicus</name>
    <dbReference type="NCBI Taxonomy" id="1920512"/>
    <lineage>
        <taxon>Bacteria</taxon>
        <taxon>Pseudomonadati</taxon>
        <taxon>Pseudomonadota</taxon>
        <taxon>Alphaproteobacteria</taxon>
        <taxon>Hyphomicrobiales</taxon>
        <taxon>Pleomorphomonadaceae</taxon>
        <taxon>Oharaeibacter</taxon>
    </lineage>
</organism>
<dbReference type="Proteomes" id="UP000294547">
    <property type="component" value="Unassembled WGS sequence"/>
</dbReference>
<accession>A0A4R6RL77</accession>
<reference evidence="2 3" key="1">
    <citation type="submission" date="2019-03" db="EMBL/GenBank/DDBJ databases">
        <title>Genomic Encyclopedia of Type Strains, Phase IV (KMG-IV): sequencing the most valuable type-strain genomes for metagenomic binning, comparative biology and taxonomic classification.</title>
        <authorList>
            <person name="Goeker M."/>
        </authorList>
    </citation>
    <scope>NUCLEOTIDE SEQUENCE [LARGE SCALE GENOMIC DNA]</scope>
    <source>
        <strain evidence="2 3">DSM 102969</strain>
    </source>
</reference>
<sequence length="179" mass="17514">MSRSHPVRRAGRTAAVCLLAGLAAVPSATAQVRSVGYELPLALATRAVDAAIAACAAAGYPVAAAVVDTAGELKAYGKGDHATVHTRTTSFRKAYTVATLGPVFGFDGLGAFVTKTAGTPAAAALATVPDVILLAGGVAVRVDGEVVAGIGVGGAPGGDKDEVCAAAGLAAIRDALPKH</sequence>
<dbReference type="AlphaFoldDB" id="A0A4R6RL77"/>
<dbReference type="PANTHER" id="PTHR34309:SF10">
    <property type="entry name" value="SLR1406 PROTEIN"/>
    <property type="match status" value="1"/>
</dbReference>
<dbReference type="RefSeq" id="WP_245515649.1">
    <property type="nucleotide sequence ID" value="NZ_BSPM01000008.1"/>
</dbReference>
<dbReference type="InterPro" id="IPR005624">
    <property type="entry name" value="PduO/GlcC-like"/>
</dbReference>
<dbReference type="Gene3D" id="3.30.450.150">
    <property type="entry name" value="Haem-degrading domain"/>
    <property type="match status" value="1"/>
</dbReference>
<evidence type="ECO:0000313" key="2">
    <source>
        <dbReference type="EMBL" id="TDP87270.1"/>
    </source>
</evidence>
<dbReference type="EMBL" id="SNXY01000006">
    <property type="protein sequence ID" value="TDP87270.1"/>
    <property type="molecule type" value="Genomic_DNA"/>
</dbReference>
<feature type="signal peptide" evidence="1">
    <location>
        <begin position="1"/>
        <end position="30"/>
    </location>
</feature>
<dbReference type="SUPFAM" id="SSF143744">
    <property type="entry name" value="GlcG-like"/>
    <property type="match status" value="1"/>
</dbReference>
<dbReference type="PANTHER" id="PTHR34309">
    <property type="entry name" value="SLR1406 PROTEIN"/>
    <property type="match status" value="1"/>
</dbReference>
<keyword evidence="3" id="KW-1185">Reference proteome</keyword>
<evidence type="ECO:0000313" key="3">
    <source>
        <dbReference type="Proteomes" id="UP000294547"/>
    </source>
</evidence>
<dbReference type="InterPro" id="IPR038084">
    <property type="entry name" value="PduO/GlcC-like_sf"/>
</dbReference>
<dbReference type="InterPro" id="IPR052517">
    <property type="entry name" value="GlcG_carb_metab_protein"/>
</dbReference>
<keyword evidence="1" id="KW-0732">Signal</keyword>
<feature type="chain" id="PRO_5020746965" evidence="1">
    <location>
        <begin position="31"/>
        <end position="179"/>
    </location>
</feature>